<keyword evidence="2" id="KW-1185">Reference proteome</keyword>
<sequence length="307" mass="34701">MSATPEQPDINAIVRNAMSSVHKRLSDMMVLQGRALAVANQQRTDIKSLHDAEFKVFSQFGEDGIIQYLIKETNISEKEATFIEFGVESYLESNTRFLLVNNNWRGLVFDGSERNVETIKKQDFYWRNDLTAVHAWIDRDNINQLISNAGFSGDIGLLSVDIDGNDYWVWQAIDAVNPVIVAVEWNSVFGPEAAISIPYDPKFFRTDAHYSNLYYGASISAFEYLGKQKGYSLIGSNIAGNNLFFVRNDRLGALKPLKAQEAFVKSRIREARDPEGKLSYLSGDARFKEIIGLKVIDVIRGYEYPLS</sequence>
<dbReference type="AlphaFoldDB" id="A0A5C8LW73"/>
<reference evidence="1 2" key="1">
    <citation type="submission" date="2019-08" db="EMBL/GenBank/DDBJ databases">
        <title>Draft genome analysis of Rheinheimera tangshanensis isolated from the roots of fresh rice plants (Oryza sativa).</title>
        <authorList>
            <person name="Yu Q."/>
            <person name="Qi Y."/>
            <person name="Zhang H."/>
            <person name="Pu J."/>
        </authorList>
    </citation>
    <scope>NUCLEOTIDE SEQUENCE [LARGE SCALE GENOMIC DNA]</scope>
    <source>
        <strain evidence="1 2">JA3-B52</strain>
    </source>
</reference>
<evidence type="ECO:0000313" key="2">
    <source>
        <dbReference type="Proteomes" id="UP000321814"/>
    </source>
</evidence>
<dbReference type="RefSeq" id="WP_147904355.1">
    <property type="nucleotide sequence ID" value="NZ_BAAAGC010000010.1"/>
</dbReference>
<gene>
    <name evidence="1" type="ORF">FU839_10750</name>
</gene>
<comment type="caution">
    <text evidence="1">The sequence shown here is derived from an EMBL/GenBank/DDBJ whole genome shotgun (WGS) entry which is preliminary data.</text>
</comment>
<name>A0A5C8LW73_9GAMM</name>
<proteinExistence type="predicted"/>
<dbReference type="EMBL" id="VRLR01000006">
    <property type="protein sequence ID" value="TXK80435.1"/>
    <property type="molecule type" value="Genomic_DNA"/>
</dbReference>
<protein>
    <submittedName>
        <fullName evidence="1">Uncharacterized protein</fullName>
    </submittedName>
</protein>
<organism evidence="1 2">
    <name type="scientific">Rheinheimera tangshanensis</name>
    <dbReference type="NCBI Taxonomy" id="400153"/>
    <lineage>
        <taxon>Bacteria</taxon>
        <taxon>Pseudomonadati</taxon>
        <taxon>Pseudomonadota</taxon>
        <taxon>Gammaproteobacteria</taxon>
        <taxon>Chromatiales</taxon>
        <taxon>Chromatiaceae</taxon>
        <taxon>Rheinheimera</taxon>
    </lineage>
</organism>
<dbReference type="Proteomes" id="UP000321814">
    <property type="component" value="Unassembled WGS sequence"/>
</dbReference>
<accession>A0A5C8LW73</accession>
<dbReference type="OrthoDB" id="9810122at2"/>
<evidence type="ECO:0000313" key="1">
    <source>
        <dbReference type="EMBL" id="TXK80435.1"/>
    </source>
</evidence>